<name>A0A446B686_9PEZI</name>
<comment type="subunit">
    <text evidence="2">Component of the NuA4 histone acetyltransferase complex.</text>
</comment>
<dbReference type="PROSITE" id="PS00598">
    <property type="entry name" value="CHROMO_1"/>
    <property type="match status" value="1"/>
</dbReference>
<feature type="domain" description="Chromo" evidence="5">
    <location>
        <begin position="206"/>
        <end position="267"/>
    </location>
</feature>
<feature type="region of interest" description="Disordered" evidence="4">
    <location>
        <begin position="259"/>
        <end position="313"/>
    </location>
</feature>
<dbReference type="AlphaFoldDB" id="A0A446B686"/>
<proteinExistence type="predicted"/>
<evidence type="ECO:0000256" key="2">
    <source>
        <dbReference type="ARBA" id="ARBA00011353"/>
    </source>
</evidence>
<dbReference type="EMBL" id="OUUZ01000001">
    <property type="protein sequence ID" value="SPQ17958.1"/>
    <property type="molecule type" value="Genomic_DNA"/>
</dbReference>
<dbReference type="Pfam" id="PF00385">
    <property type="entry name" value="Chromo"/>
    <property type="match status" value="1"/>
</dbReference>
<protein>
    <submittedName>
        <fullName evidence="6">9a77f78a-39d8-4dcf-b255-2443c49d44ad</fullName>
    </submittedName>
</protein>
<evidence type="ECO:0000256" key="1">
    <source>
        <dbReference type="ARBA" id="ARBA00004123"/>
    </source>
</evidence>
<organism evidence="6 7">
    <name type="scientific">Thermothielavioides terrestris</name>
    <dbReference type="NCBI Taxonomy" id="2587410"/>
    <lineage>
        <taxon>Eukaryota</taxon>
        <taxon>Fungi</taxon>
        <taxon>Dikarya</taxon>
        <taxon>Ascomycota</taxon>
        <taxon>Pezizomycotina</taxon>
        <taxon>Sordariomycetes</taxon>
        <taxon>Sordariomycetidae</taxon>
        <taxon>Sordariales</taxon>
        <taxon>Chaetomiaceae</taxon>
        <taxon>Thermothielavioides</taxon>
    </lineage>
</organism>
<sequence length="313" mass="32691">MPFGEDILDGDLSPPLVQSDLIGGSVEPESPVGQGSAPGRGLTVVTLDDQAGMNGSAAPAPEAELDIDAKDEAEVTSTAPAPPSTIKKRGRPSLSGPATPAKSVSSKTPTSTNSAAAPKSAGRSTGKRKAAESEPELKEAETTPARKRGRPARSAGSSASARLAAKAANKPTRGRPKSAAPAPKPAKKSGRAKKVTTNDEVPAGEYEVEEIVDSAIDADTLEHMYLVKWKNYPASENTWEPKKNLRGSLDLVREFHAKQKKAKAEEAAKKASAKKAAGPSTGEKKATRGRKAKTVKAVKKSPGRPVRKRRSRA</sequence>
<feature type="region of interest" description="Disordered" evidence="4">
    <location>
        <begin position="1"/>
        <end position="203"/>
    </location>
</feature>
<dbReference type="PROSITE" id="PS50013">
    <property type="entry name" value="CHROMO_2"/>
    <property type="match status" value="1"/>
</dbReference>
<feature type="compositionally biased region" description="Basic residues" evidence="4">
    <location>
        <begin position="287"/>
        <end position="313"/>
    </location>
</feature>
<evidence type="ECO:0000256" key="3">
    <source>
        <dbReference type="ARBA" id="ARBA00023242"/>
    </source>
</evidence>
<keyword evidence="3" id="KW-0539">Nucleus</keyword>
<dbReference type="InterPro" id="IPR023780">
    <property type="entry name" value="Chromo_domain"/>
</dbReference>
<dbReference type="CDD" id="cd00024">
    <property type="entry name" value="CD_CSD"/>
    <property type="match status" value="1"/>
</dbReference>
<dbReference type="GO" id="GO:0005634">
    <property type="term" value="C:nucleus"/>
    <property type="evidence" value="ECO:0007669"/>
    <property type="project" value="UniProtKB-SubCell"/>
</dbReference>
<dbReference type="SMART" id="SM00298">
    <property type="entry name" value="CHROMO"/>
    <property type="match status" value="1"/>
</dbReference>
<gene>
    <name evidence="6" type="ORF">TT172_LOCUS377</name>
</gene>
<evidence type="ECO:0000313" key="7">
    <source>
        <dbReference type="Proteomes" id="UP000289323"/>
    </source>
</evidence>
<comment type="subcellular location">
    <subcellularLocation>
        <location evidence="1">Nucleus</location>
    </subcellularLocation>
</comment>
<evidence type="ECO:0000256" key="4">
    <source>
        <dbReference type="SAM" id="MobiDB-lite"/>
    </source>
</evidence>
<dbReference type="InterPro" id="IPR023779">
    <property type="entry name" value="Chromodomain_CS"/>
</dbReference>
<dbReference type="SUPFAM" id="SSF54160">
    <property type="entry name" value="Chromo domain-like"/>
    <property type="match status" value="1"/>
</dbReference>
<dbReference type="InterPro" id="IPR000953">
    <property type="entry name" value="Chromo/chromo_shadow_dom"/>
</dbReference>
<reference evidence="6 7" key="1">
    <citation type="submission" date="2018-04" db="EMBL/GenBank/DDBJ databases">
        <authorList>
            <person name="Huttner S."/>
            <person name="Dainat J."/>
        </authorList>
    </citation>
    <scope>NUCLEOTIDE SEQUENCE [LARGE SCALE GENOMIC DNA]</scope>
</reference>
<accession>A0A446B686</accession>
<dbReference type="Gene3D" id="2.40.50.40">
    <property type="match status" value="1"/>
</dbReference>
<feature type="compositionally biased region" description="Basic and acidic residues" evidence="4">
    <location>
        <begin position="129"/>
        <end position="141"/>
    </location>
</feature>
<evidence type="ECO:0000313" key="6">
    <source>
        <dbReference type="EMBL" id="SPQ17958.1"/>
    </source>
</evidence>
<dbReference type="InterPro" id="IPR051219">
    <property type="entry name" value="Heterochromatin_chromo-domain"/>
</dbReference>
<feature type="compositionally biased region" description="Polar residues" evidence="4">
    <location>
        <begin position="102"/>
        <end position="115"/>
    </location>
</feature>
<feature type="compositionally biased region" description="Low complexity" evidence="4">
    <location>
        <begin position="152"/>
        <end position="168"/>
    </location>
</feature>
<feature type="compositionally biased region" description="Basic and acidic residues" evidence="4">
    <location>
        <begin position="259"/>
        <end position="269"/>
    </location>
</feature>
<dbReference type="Proteomes" id="UP000289323">
    <property type="component" value="Unassembled WGS sequence"/>
</dbReference>
<dbReference type="InterPro" id="IPR016197">
    <property type="entry name" value="Chromo-like_dom_sf"/>
</dbReference>
<dbReference type="GO" id="GO:0006338">
    <property type="term" value="P:chromatin remodeling"/>
    <property type="evidence" value="ECO:0007669"/>
    <property type="project" value="UniProtKB-ARBA"/>
</dbReference>
<feature type="compositionally biased region" description="Basic residues" evidence="4">
    <location>
        <begin position="185"/>
        <end position="194"/>
    </location>
</feature>
<evidence type="ECO:0000259" key="5">
    <source>
        <dbReference type="PROSITE" id="PS50013"/>
    </source>
</evidence>
<dbReference type="PANTHER" id="PTHR22812">
    <property type="entry name" value="CHROMOBOX PROTEIN"/>
    <property type="match status" value="1"/>
</dbReference>